<protein>
    <submittedName>
        <fullName evidence="8">Putative pyridine nucleotide-disulfide oxidoreductase</fullName>
    </submittedName>
</protein>
<dbReference type="Pfam" id="PF02852">
    <property type="entry name" value="Pyr_redox_dim"/>
    <property type="match status" value="1"/>
</dbReference>
<dbReference type="KEGG" id="afs:AFR_00915"/>
<feature type="domain" description="FAD/NAD(P)-binding" evidence="7">
    <location>
        <begin position="8"/>
        <end position="320"/>
    </location>
</feature>
<dbReference type="OrthoDB" id="9800167at2"/>
<dbReference type="SUPFAM" id="SSF55424">
    <property type="entry name" value="FAD/NAD-linked reductases, dimerisation (C-terminal) domain"/>
    <property type="match status" value="1"/>
</dbReference>
<feature type="binding site" evidence="4">
    <location>
        <position position="266"/>
    </location>
    <ligand>
        <name>NAD(+)</name>
        <dbReference type="ChEBI" id="CHEBI:57540"/>
    </ligand>
</feature>
<feature type="binding site" evidence="4">
    <location>
        <position position="202"/>
    </location>
    <ligand>
        <name>NAD(+)</name>
        <dbReference type="ChEBI" id="CHEBI:57540"/>
    </ligand>
</feature>
<dbReference type="PIRSF" id="PIRSF000350">
    <property type="entry name" value="Mercury_reductase_MerA"/>
    <property type="match status" value="1"/>
</dbReference>
<keyword evidence="4" id="KW-0520">NAD</keyword>
<dbReference type="PATRIC" id="fig|1246995.3.peg.182"/>
<proteinExistence type="inferred from homology"/>
<dbReference type="EMBL" id="CP006272">
    <property type="protein sequence ID" value="AGZ38472.1"/>
    <property type="molecule type" value="Genomic_DNA"/>
</dbReference>
<feature type="disulfide bond" description="Redox-active" evidence="5">
    <location>
        <begin position="44"/>
        <end position="49"/>
    </location>
</feature>
<keyword evidence="2" id="KW-0285">Flavoprotein</keyword>
<feature type="domain" description="Pyridine nucleotide-disulphide oxidoreductase dimerisation" evidence="6">
    <location>
        <begin position="341"/>
        <end position="449"/>
    </location>
</feature>
<dbReference type="AlphaFoldDB" id="U5VNU6"/>
<dbReference type="eggNOG" id="COG1249">
    <property type="taxonomic scope" value="Bacteria"/>
</dbReference>
<dbReference type="PRINTS" id="PR00368">
    <property type="entry name" value="FADPNR"/>
</dbReference>
<dbReference type="RefSeq" id="WP_023357415.1">
    <property type="nucleotide sequence ID" value="NC_022657.1"/>
</dbReference>
<keyword evidence="4" id="KW-0547">Nucleotide-binding</keyword>
<evidence type="ECO:0000256" key="4">
    <source>
        <dbReference type="PIRSR" id="PIRSR000350-3"/>
    </source>
</evidence>
<keyword evidence="3 4" id="KW-0274">FAD</keyword>
<evidence type="ECO:0000256" key="1">
    <source>
        <dbReference type="ARBA" id="ARBA00007532"/>
    </source>
</evidence>
<dbReference type="InterPro" id="IPR004099">
    <property type="entry name" value="Pyr_nucl-diS_OxRdtase_dimer"/>
</dbReference>
<keyword evidence="9" id="KW-1185">Reference proteome</keyword>
<dbReference type="PANTHER" id="PTHR43014">
    <property type="entry name" value="MERCURIC REDUCTASE"/>
    <property type="match status" value="1"/>
</dbReference>
<comment type="similarity">
    <text evidence="1">Belongs to the class-I pyridine nucleotide-disulfide oxidoreductase family.</text>
</comment>
<organism evidence="8 9">
    <name type="scientific">Actinoplanes friuliensis DSM 7358</name>
    <dbReference type="NCBI Taxonomy" id="1246995"/>
    <lineage>
        <taxon>Bacteria</taxon>
        <taxon>Bacillati</taxon>
        <taxon>Actinomycetota</taxon>
        <taxon>Actinomycetes</taxon>
        <taxon>Micromonosporales</taxon>
        <taxon>Micromonosporaceae</taxon>
        <taxon>Actinoplanes</taxon>
    </lineage>
</organism>
<reference evidence="8 9" key="1">
    <citation type="journal article" date="2014" name="J. Biotechnol.">
        <title>Complete genome sequence of the actinobacterium Actinoplanes friuliensis HAG 010964, producer of the lipopeptide antibiotic friulimycin.</title>
        <authorList>
            <person name="Ruckert C."/>
            <person name="Szczepanowski R."/>
            <person name="Albersmeier A."/>
            <person name="Goesmann A."/>
            <person name="Fischer N."/>
            <person name="Steinkamper A."/>
            <person name="Puhler A."/>
            <person name="Biener R."/>
            <person name="Schwartz D."/>
            <person name="Kalinowski J."/>
        </authorList>
    </citation>
    <scope>NUCLEOTIDE SEQUENCE [LARGE SCALE GENOMIC DNA]</scope>
    <source>
        <strain evidence="8 9">DSM 7358</strain>
    </source>
</reference>
<comment type="cofactor">
    <cofactor evidence="4">
        <name>FAD</name>
        <dbReference type="ChEBI" id="CHEBI:57692"/>
    </cofactor>
    <text evidence="4">Binds 1 FAD per subunit.</text>
</comment>
<dbReference type="SUPFAM" id="SSF51905">
    <property type="entry name" value="FAD/NAD(P)-binding domain"/>
    <property type="match status" value="1"/>
</dbReference>
<dbReference type="InterPro" id="IPR023753">
    <property type="entry name" value="FAD/NAD-binding_dom"/>
</dbReference>
<evidence type="ECO:0000259" key="6">
    <source>
        <dbReference type="Pfam" id="PF02852"/>
    </source>
</evidence>
<evidence type="ECO:0000313" key="9">
    <source>
        <dbReference type="Proteomes" id="UP000017746"/>
    </source>
</evidence>
<sequence length="453" mass="47093">MGEPQQVDVVVVGLGVGGEEAAGRLAQAGLDVVGIEHTLVGGECPYWGCIPTKMMIRAGNALAEARRIPGLAGNAQVQPDWAPVARRIREEATDTWDDKVAVDRFTGKGGHFVRGRATITGPGRVKVDDQEWTARRGIVIATGTTAVIPPVDGLAGTPYWTNREVVETETLPATLLVLGGGAIGLELAQVLARFGVQITIIEGSDRILAMEEPESSETAAAALTADGIKILTGVRAQHVSHSTAGFAVTLSDGSTVTGERLLVATGRAARLGGLGLDTIGLDPSARFLATDEWMRAGDQVWGVGDVTGNGAFTHMAMYEADVAVRDILGQGGPPADYHAKPRVTFTDPEIGAVGMTEKEARDAGLDVQVGYTSLPSSSRGFIHGPGNEGFVKVIADRSRGVLVGATSAGPAGGEMLGALAVAVKAEVPVTTLQATIWAYPTFHRAIGEALRSL</sequence>
<dbReference type="InterPro" id="IPR016156">
    <property type="entry name" value="FAD/NAD-linked_Rdtase_dimer_sf"/>
</dbReference>
<dbReference type="Gene3D" id="3.30.390.30">
    <property type="match status" value="1"/>
</dbReference>
<gene>
    <name evidence="8" type="ORF">AFR_00915</name>
</gene>
<dbReference type="PANTHER" id="PTHR43014:SF2">
    <property type="entry name" value="MERCURIC REDUCTASE"/>
    <property type="match status" value="1"/>
</dbReference>
<dbReference type="GO" id="GO:0050660">
    <property type="term" value="F:flavin adenine dinucleotide binding"/>
    <property type="evidence" value="ECO:0007669"/>
    <property type="project" value="TreeGrafter"/>
</dbReference>
<dbReference type="Proteomes" id="UP000017746">
    <property type="component" value="Chromosome"/>
</dbReference>
<dbReference type="Gene3D" id="3.50.50.60">
    <property type="entry name" value="FAD/NAD(P)-binding domain"/>
    <property type="match status" value="2"/>
</dbReference>
<dbReference type="HOGENOM" id="CLU_016755_1_3_11"/>
<dbReference type="Pfam" id="PF07992">
    <property type="entry name" value="Pyr_redox_2"/>
    <property type="match status" value="1"/>
</dbReference>
<evidence type="ECO:0000313" key="8">
    <source>
        <dbReference type="EMBL" id="AGZ38472.1"/>
    </source>
</evidence>
<dbReference type="STRING" id="1246995.AFR_00915"/>
<dbReference type="PRINTS" id="PR00411">
    <property type="entry name" value="PNDRDTASEI"/>
</dbReference>
<dbReference type="InterPro" id="IPR001100">
    <property type="entry name" value="Pyr_nuc-diS_OxRdtase"/>
</dbReference>
<evidence type="ECO:0000256" key="3">
    <source>
        <dbReference type="ARBA" id="ARBA00022827"/>
    </source>
</evidence>
<evidence type="ECO:0000259" key="7">
    <source>
        <dbReference type="Pfam" id="PF07992"/>
    </source>
</evidence>
<feature type="binding site" evidence="4">
    <location>
        <begin position="179"/>
        <end position="186"/>
    </location>
    <ligand>
        <name>NAD(+)</name>
        <dbReference type="ChEBI" id="CHEBI:57540"/>
    </ligand>
</feature>
<dbReference type="GO" id="GO:0003955">
    <property type="term" value="F:NAD(P)H dehydrogenase (quinone) activity"/>
    <property type="evidence" value="ECO:0007669"/>
    <property type="project" value="TreeGrafter"/>
</dbReference>
<name>U5VNU6_9ACTN</name>
<feature type="binding site" evidence="4">
    <location>
        <position position="305"/>
    </location>
    <ligand>
        <name>NAD(+)</name>
        <dbReference type="ChEBI" id="CHEBI:57540"/>
    </ligand>
</feature>
<feature type="binding site" evidence="4">
    <location>
        <position position="53"/>
    </location>
    <ligand>
        <name>FAD</name>
        <dbReference type="ChEBI" id="CHEBI:57692"/>
    </ligand>
</feature>
<evidence type="ECO:0000256" key="5">
    <source>
        <dbReference type="PIRSR" id="PIRSR000350-4"/>
    </source>
</evidence>
<dbReference type="InterPro" id="IPR036188">
    <property type="entry name" value="FAD/NAD-bd_sf"/>
</dbReference>
<evidence type="ECO:0000256" key="2">
    <source>
        <dbReference type="ARBA" id="ARBA00022630"/>
    </source>
</evidence>
<accession>U5VNU6</accession>